<reference evidence="1" key="1">
    <citation type="journal article" date="2021" name="New Phytol.">
        <title>Evolutionary innovations through gain and loss of genes in the ectomycorrhizal Boletales.</title>
        <authorList>
            <person name="Wu G."/>
            <person name="Miyauchi S."/>
            <person name="Morin E."/>
            <person name="Kuo A."/>
            <person name="Drula E."/>
            <person name="Varga T."/>
            <person name="Kohler A."/>
            <person name="Feng B."/>
            <person name="Cao Y."/>
            <person name="Lipzen A."/>
            <person name="Daum C."/>
            <person name="Hundley H."/>
            <person name="Pangilinan J."/>
            <person name="Johnson J."/>
            <person name="Barry K."/>
            <person name="LaButti K."/>
            <person name="Ng V."/>
            <person name="Ahrendt S."/>
            <person name="Min B."/>
            <person name="Choi I.G."/>
            <person name="Park H."/>
            <person name="Plett J.M."/>
            <person name="Magnuson J."/>
            <person name="Spatafora J.W."/>
            <person name="Nagy L.G."/>
            <person name="Henrissat B."/>
            <person name="Grigoriev I.V."/>
            <person name="Yang Z.L."/>
            <person name="Xu J."/>
            <person name="Martin F.M."/>
        </authorList>
    </citation>
    <scope>NUCLEOTIDE SEQUENCE</scope>
    <source>
        <strain evidence="1">KUC20120723A-06</strain>
    </source>
</reference>
<sequence>MKRFFSKSSRGTSSPKSPPSTQNQASSSSPPPISIGTHATTGLQPSFVVPPVPHPRPHEHIAILATDDGLLMRPHAVGLRHSESHVRIRWGKTVKVEDLPGDGNAPDRNWTESVIVYGLVGVLELFNASYMLVITSRSDVGRLFDDIHTVYGVKSVVAIPLVKDRARAVLSSIASRNTSANRPSLIASDTVESMDASQDGHRDPGAHRVTFAAEEDVKIMTPLDDAEFEAMRGGNRPSSPASSGASTPASEESINTSPVAMTIANRLSFWSRLSKRTSNIPSALAADVQQSLLEERQSLDSIIQDAYGEPEKAISSIIAATAPPPASTEEKHSELEDRIVRECIKEFTKGGMYIAYNFDITRSLQHKHEQFIKSHKQDVLLAELDALPKDKTVGPIDDKVDALAEPYPMLPLWRRVDRQFWWNEWLSKPFVDAGLHSYVLPIMQGYFQIASFLPPKDLSAPEEDSVAPVDYIIVSRRSRDRAGLRYQRRGVDDEARVANFVETETIMRVQRNNIPNIFSYMQIRGSIPLFWTQSGYSMKPPPTLSPERTVDQNMDALKRHFKRTVPIYGPHTIVNLAEQHGKEGAITNAYREYASKLDAKDARYCEYDFHRETKGMKYENISKLLNELERTFESQGFFWISNDMLLSKQKGVYRVNCIDCLDRTNVVQSAFARHALNMQMGAVGLLNTPNNGISEPDVIFNDVWANNGDAISRAYAGTSALKGDFTRTGKRDLGGLLNDGVNSLTRMYSATFSDWFCQAVIDFTLGYRTLSVFSEFLLKLQSTDPRELIRLSKIRAEAIATSVSRVLDEGEPLMSGWTVFAPEQLNVKFGDKFEEKVLLLSARALYIISYDYTLEKVKMYTRVPLGDIVQIVKGAYILSPLEEASRDPIQNAGFTVSWLNTEQVSTRMTSYSYRNRPEDATPTPSVFATLKSSASISKPTGLPRRAPSGAPPTLSRLMSKVSEDAAHETNFAAFKVLPVDPARIRSGSSTGYAEPADDLVGATTCKEVVDLMVDAIKRVCEDVGGAHGEFIVSRDIVSVTEAQRMTSVFAKMEYGVKRLLWLGG</sequence>
<accession>A0ACB8BMA9</accession>
<evidence type="ECO:0000313" key="1">
    <source>
        <dbReference type="EMBL" id="KAH7926636.1"/>
    </source>
</evidence>
<dbReference type="Proteomes" id="UP000790709">
    <property type="component" value="Unassembled WGS sequence"/>
</dbReference>
<proteinExistence type="predicted"/>
<dbReference type="EMBL" id="MU266379">
    <property type="protein sequence ID" value="KAH7926636.1"/>
    <property type="molecule type" value="Genomic_DNA"/>
</dbReference>
<name>A0ACB8BMA9_9AGAM</name>
<gene>
    <name evidence="1" type="ORF">BV22DRAFT_1062448</name>
</gene>
<comment type="caution">
    <text evidence="1">The sequence shown here is derived from an EMBL/GenBank/DDBJ whole genome shotgun (WGS) entry which is preliminary data.</text>
</comment>
<keyword evidence="2" id="KW-1185">Reference proteome</keyword>
<evidence type="ECO:0000313" key="2">
    <source>
        <dbReference type="Proteomes" id="UP000790709"/>
    </source>
</evidence>
<protein>
    <submittedName>
        <fullName evidence="1">Uncharacterized protein</fullName>
    </submittedName>
</protein>
<organism evidence="1 2">
    <name type="scientific">Leucogyrophana mollusca</name>
    <dbReference type="NCBI Taxonomy" id="85980"/>
    <lineage>
        <taxon>Eukaryota</taxon>
        <taxon>Fungi</taxon>
        <taxon>Dikarya</taxon>
        <taxon>Basidiomycota</taxon>
        <taxon>Agaricomycotina</taxon>
        <taxon>Agaricomycetes</taxon>
        <taxon>Agaricomycetidae</taxon>
        <taxon>Boletales</taxon>
        <taxon>Boletales incertae sedis</taxon>
        <taxon>Leucogyrophana</taxon>
    </lineage>
</organism>